<evidence type="ECO:0000256" key="1">
    <source>
        <dbReference type="SAM" id="MobiDB-lite"/>
    </source>
</evidence>
<sequence>MTLKPLRRQTPLTLVAPPARPTAESFYDDTIAEAWRLALALHDGDVDAASDATVRAYVAVWRAGSVDRTSLLGELVGTSRSPRAGRPTTLVPLPRLPRSVPPPVPA</sequence>
<protein>
    <submittedName>
        <fullName evidence="2">Uncharacterized protein</fullName>
    </submittedName>
</protein>
<dbReference type="EMBL" id="JAIQZJ010000017">
    <property type="protein sequence ID" value="MBZ5740743.1"/>
    <property type="molecule type" value="Genomic_DNA"/>
</dbReference>
<organism evidence="2 3">
    <name type="scientific">Nocardioides mangrovi</name>
    <dbReference type="NCBI Taxonomy" id="2874580"/>
    <lineage>
        <taxon>Bacteria</taxon>
        <taxon>Bacillati</taxon>
        <taxon>Actinomycetota</taxon>
        <taxon>Actinomycetes</taxon>
        <taxon>Propionibacteriales</taxon>
        <taxon>Nocardioidaceae</taxon>
        <taxon>Nocardioides</taxon>
    </lineage>
</organism>
<accession>A0ABS7UJD0</accession>
<dbReference type="RefSeq" id="WP_224125103.1">
    <property type="nucleotide sequence ID" value="NZ_JAIQZJ010000017.1"/>
</dbReference>
<proteinExistence type="predicted"/>
<feature type="compositionally biased region" description="Low complexity" evidence="1">
    <location>
        <begin position="86"/>
        <end position="98"/>
    </location>
</feature>
<evidence type="ECO:0000313" key="2">
    <source>
        <dbReference type="EMBL" id="MBZ5740743.1"/>
    </source>
</evidence>
<keyword evidence="3" id="KW-1185">Reference proteome</keyword>
<feature type="region of interest" description="Disordered" evidence="1">
    <location>
        <begin position="77"/>
        <end position="106"/>
    </location>
</feature>
<name>A0ABS7UJD0_9ACTN</name>
<reference evidence="2 3" key="1">
    <citation type="submission" date="2021-09" db="EMBL/GenBank/DDBJ databases">
        <title>Whole genome sequence of Nocardioides sp. GBK3QG-3.</title>
        <authorList>
            <person name="Tuo L."/>
        </authorList>
    </citation>
    <scope>NUCLEOTIDE SEQUENCE [LARGE SCALE GENOMIC DNA]</scope>
    <source>
        <strain evidence="2 3">GBK3QG-3</strain>
    </source>
</reference>
<comment type="caution">
    <text evidence="2">The sequence shown here is derived from an EMBL/GenBank/DDBJ whole genome shotgun (WGS) entry which is preliminary data.</text>
</comment>
<evidence type="ECO:0000313" key="3">
    <source>
        <dbReference type="Proteomes" id="UP000780875"/>
    </source>
</evidence>
<dbReference type="Proteomes" id="UP000780875">
    <property type="component" value="Unassembled WGS sequence"/>
</dbReference>
<gene>
    <name evidence="2" type="ORF">K8U61_21410</name>
</gene>